<dbReference type="Proteomes" id="UP000007304">
    <property type="component" value="Unassembled WGS sequence"/>
</dbReference>
<protein>
    <submittedName>
        <fullName evidence="1">Uncharacterized protein</fullName>
    </submittedName>
</protein>
<accession>H6BNJ7</accession>
<dbReference type="HOGENOM" id="CLU_1189930_0_0_1"/>
<reference evidence="1" key="1">
    <citation type="submission" date="2011-07" db="EMBL/GenBank/DDBJ databases">
        <title>The Genome Sequence of Exophiala (Wangiella) dermatitidis NIH/UT8656.</title>
        <authorList>
            <consortium name="The Broad Institute Genome Sequencing Platform"/>
            <person name="Cuomo C."/>
            <person name="Wang Z."/>
            <person name="Hunicke-Smith S."/>
            <person name="Szanislo P.J."/>
            <person name="Earl A."/>
            <person name="Young S.K."/>
            <person name="Zeng Q."/>
            <person name="Gargeya S."/>
            <person name="Fitzgerald M."/>
            <person name="Haas B."/>
            <person name="Abouelleil A."/>
            <person name="Alvarado L."/>
            <person name="Arachchi H.M."/>
            <person name="Berlin A."/>
            <person name="Brown A."/>
            <person name="Chapman S.B."/>
            <person name="Chen Z."/>
            <person name="Dunbar C."/>
            <person name="Freedman E."/>
            <person name="Gearin G."/>
            <person name="Gellesch M."/>
            <person name="Goldberg J."/>
            <person name="Griggs A."/>
            <person name="Gujja S."/>
            <person name="Heiman D."/>
            <person name="Howarth C."/>
            <person name="Larson L."/>
            <person name="Lui A."/>
            <person name="MacDonald P.J.P."/>
            <person name="Montmayeur A."/>
            <person name="Murphy C."/>
            <person name="Neiman D."/>
            <person name="Pearson M."/>
            <person name="Priest M."/>
            <person name="Roberts A."/>
            <person name="Saif S."/>
            <person name="Shea T."/>
            <person name="Shenoy N."/>
            <person name="Sisk P."/>
            <person name="Stolte C."/>
            <person name="Sykes S."/>
            <person name="Wortman J."/>
            <person name="Nusbaum C."/>
            <person name="Birren B."/>
        </authorList>
    </citation>
    <scope>NUCLEOTIDE SEQUENCE</scope>
    <source>
        <strain evidence="1">NIH/UT8656</strain>
    </source>
</reference>
<evidence type="ECO:0000313" key="2">
    <source>
        <dbReference type="Proteomes" id="UP000007304"/>
    </source>
</evidence>
<dbReference type="RefSeq" id="XP_009152835.1">
    <property type="nucleotide sequence ID" value="XM_009154587.1"/>
</dbReference>
<evidence type="ECO:0000313" key="1">
    <source>
        <dbReference type="EMBL" id="EHY52374.1"/>
    </source>
</evidence>
<keyword evidence="2" id="KW-1185">Reference proteome</keyword>
<dbReference type="VEuPathDB" id="FungiDB:HMPREF1120_00588"/>
<gene>
    <name evidence="1" type="ORF">HMPREF1120_00588</name>
</gene>
<name>H6BNJ7_EXODN</name>
<proteinExistence type="predicted"/>
<dbReference type="GeneID" id="20305227"/>
<sequence>MSTAVRGGPGVGGRMRILGDTVDHILKNHDTAHILDDTRDETRTPLVVQVEPYEPVNQEFLRLRHERLELDFRHLDVASAADIPEARGATELVVGQYVSCRLARRCCATVPGNIAVGLPADQVWERLRRVDTKHSTYMLGSGSGMMVVIVVFVANGQGHEFAQIMVLLLVVDKGLELFGTFFCPVIVLDRVLVRPVIGTAVTEANDTKTRGRLGHSLWIFISRLQKSAQRNVP</sequence>
<organism evidence="1 2">
    <name type="scientific">Exophiala dermatitidis (strain ATCC 34100 / CBS 525.76 / NIH/UT8656)</name>
    <name type="common">Black yeast</name>
    <name type="synonym">Wangiella dermatitidis</name>
    <dbReference type="NCBI Taxonomy" id="858893"/>
    <lineage>
        <taxon>Eukaryota</taxon>
        <taxon>Fungi</taxon>
        <taxon>Dikarya</taxon>
        <taxon>Ascomycota</taxon>
        <taxon>Pezizomycotina</taxon>
        <taxon>Eurotiomycetes</taxon>
        <taxon>Chaetothyriomycetidae</taxon>
        <taxon>Chaetothyriales</taxon>
        <taxon>Herpotrichiellaceae</taxon>
        <taxon>Exophiala</taxon>
    </lineage>
</organism>
<dbReference type="InParanoid" id="H6BNJ7"/>
<dbReference type="AlphaFoldDB" id="H6BNJ7"/>
<dbReference type="EMBL" id="JH226130">
    <property type="protein sequence ID" value="EHY52374.1"/>
    <property type="molecule type" value="Genomic_DNA"/>
</dbReference>